<proteinExistence type="predicted"/>
<dbReference type="AlphaFoldDB" id="A0A3M6U059"/>
<comment type="caution">
    <text evidence="2">The sequence shown here is derived from an EMBL/GenBank/DDBJ whole genome shotgun (WGS) entry which is preliminary data.</text>
</comment>
<gene>
    <name evidence="2" type="ORF">pdam_00009624</name>
</gene>
<dbReference type="OrthoDB" id="10398329at2759"/>
<evidence type="ECO:0000313" key="3">
    <source>
        <dbReference type="Proteomes" id="UP000275408"/>
    </source>
</evidence>
<feature type="compositionally biased region" description="Basic and acidic residues" evidence="1">
    <location>
        <begin position="324"/>
        <end position="337"/>
    </location>
</feature>
<name>A0A3M6U059_POCDA</name>
<feature type="region of interest" description="Disordered" evidence="1">
    <location>
        <begin position="1"/>
        <end position="51"/>
    </location>
</feature>
<reference evidence="2 3" key="1">
    <citation type="journal article" date="2018" name="Sci. Rep.">
        <title>Comparative analysis of the Pocillopora damicornis genome highlights role of immune system in coral evolution.</title>
        <authorList>
            <person name="Cunning R."/>
            <person name="Bay R.A."/>
            <person name="Gillette P."/>
            <person name="Baker A.C."/>
            <person name="Traylor-Knowles N."/>
        </authorList>
    </citation>
    <scope>NUCLEOTIDE SEQUENCE [LARGE SCALE GENOMIC DNA]</scope>
    <source>
        <strain evidence="2">RSMAS</strain>
        <tissue evidence="2">Whole animal</tissue>
    </source>
</reference>
<organism evidence="2 3">
    <name type="scientific">Pocillopora damicornis</name>
    <name type="common">Cauliflower coral</name>
    <name type="synonym">Millepora damicornis</name>
    <dbReference type="NCBI Taxonomy" id="46731"/>
    <lineage>
        <taxon>Eukaryota</taxon>
        <taxon>Metazoa</taxon>
        <taxon>Cnidaria</taxon>
        <taxon>Anthozoa</taxon>
        <taxon>Hexacorallia</taxon>
        <taxon>Scleractinia</taxon>
        <taxon>Astrocoeniina</taxon>
        <taxon>Pocilloporidae</taxon>
        <taxon>Pocillopora</taxon>
    </lineage>
</organism>
<evidence type="ECO:0000313" key="2">
    <source>
        <dbReference type="EMBL" id="RMX47050.1"/>
    </source>
</evidence>
<dbReference type="Proteomes" id="UP000275408">
    <property type="component" value="Unassembled WGS sequence"/>
</dbReference>
<keyword evidence="3" id="KW-1185">Reference proteome</keyword>
<dbReference type="EMBL" id="RCHS01002511">
    <property type="protein sequence ID" value="RMX47050.1"/>
    <property type="molecule type" value="Genomic_DNA"/>
</dbReference>
<sequence>MPQQQHPKTASKKRSNEEAWNGCPEKKEKLDSETAGAETTPTKQDKEDGIGMSVELRTDERRESFPYCVQSLLREGLPLRPGQPVGNLLKAHEHGKGQKTITVNFTGTSPHDQLTSFLLVKDEDTVSHVFKYCSGKDNYYLAVRKARPDVIFRRLQNFPRNEKYFFLLKEVNDKGNYFTIQSVKNKEYLYCEENGNVSMKVAGKKMSNGVPEDRAMWFSFLDYQQQGHSDLIHEQKTYTEISLSLSVSCNDHEDTREKQTTVHESGPADDSEKEAPKGPGEQHITEDIDQGEREDSQRRKHEGPEEGDHDQGKTEDLAGGNSEGLKDVCDADQREGDSEGTAKNQ</sequence>
<feature type="region of interest" description="Disordered" evidence="1">
    <location>
        <begin position="250"/>
        <end position="345"/>
    </location>
</feature>
<feature type="compositionally biased region" description="Basic and acidic residues" evidence="1">
    <location>
        <begin position="283"/>
        <end position="316"/>
    </location>
</feature>
<protein>
    <submittedName>
        <fullName evidence="2">Uncharacterized protein</fullName>
    </submittedName>
</protein>
<accession>A0A3M6U059</accession>
<evidence type="ECO:0000256" key="1">
    <source>
        <dbReference type="SAM" id="MobiDB-lite"/>
    </source>
</evidence>
<feature type="compositionally biased region" description="Basic and acidic residues" evidence="1">
    <location>
        <begin position="250"/>
        <end position="261"/>
    </location>
</feature>